<proteinExistence type="predicted"/>
<keyword evidence="1" id="KW-1133">Transmembrane helix</keyword>
<feature type="domain" description="DUF1206" evidence="2">
    <location>
        <begin position="43"/>
        <end position="110"/>
    </location>
</feature>
<dbReference type="EMBL" id="CP031158">
    <property type="protein sequence ID" value="AXG99406.1"/>
    <property type="molecule type" value="Genomic_DNA"/>
</dbReference>
<sequence>MANLKEVGSGLRDAGTQAVQGVEAGITQGVEHAAPGLEALARFGYASKGAVYGTTGLLALNLALGRGGQATDTQGALTRIQDLPLGGVLIWLLVVGLGGYALWQLLRALLDPERHGAAPGGLVKRAGYALSSVTNFALAYFAYRLAAQGSAPAGQGQGDIVRQVLEWPGGQVLLGLAGLALLGFGGVQVAHALSGKFMKHVALRDFAARHARAVKRVGQAGVAARGVVLGAVGASLTLGAWKGSASGVRDTAGVLTRLRDQGDGLLGIVALGTLCYGVWCVVQALYRRIKIGP</sequence>
<feature type="transmembrane region" description="Helical" evidence="1">
    <location>
        <begin position="265"/>
        <end position="286"/>
    </location>
</feature>
<feature type="transmembrane region" description="Helical" evidence="1">
    <location>
        <begin position="88"/>
        <end position="106"/>
    </location>
</feature>
<feature type="domain" description="DUF1206" evidence="2">
    <location>
        <begin position="126"/>
        <end position="193"/>
    </location>
</feature>
<evidence type="ECO:0000256" key="1">
    <source>
        <dbReference type="SAM" id="Phobius"/>
    </source>
</evidence>
<name>A0A345II84_9DEIO</name>
<dbReference type="Pfam" id="PF06724">
    <property type="entry name" value="DUF1206"/>
    <property type="match status" value="3"/>
</dbReference>
<feature type="transmembrane region" description="Helical" evidence="1">
    <location>
        <begin position="172"/>
        <end position="194"/>
    </location>
</feature>
<protein>
    <submittedName>
        <fullName evidence="3">DUF1206 domain-containing protein</fullName>
    </submittedName>
</protein>
<dbReference type="RefSeq" id="WP_114672235.1">
    <property type="nucleotide sequence ID" value="NZ_CP031158.1"/>
</dbReference>
<dbReference type="AlphaFoldDB" id="A0A345II84"/>
<dbReference type="Proteomes" id="UP000253744">
    <property type="component" value="Chromosome"/>
</dbReference>
<organism evidence="3 4">
    <name type="scientific">Deinococcus wulumuqiensis</name>
    <dbReference type="NCBI Taxonomy" id="980427"/>
    <lineage>
        <taxon>Bacteria</taxon>
        <taxon>Thermotogati</taxon>
        <taxon>Deinococcota</taxon>
        <taxon>Deinococci</taxon>
        <taxon>Deinococcales</taxon>
        <taxon>Deinococcaceae</taxon>
        <taxon>Deinococcus</taxon>
    </lineage>
</organism>
<feature type="domain" description="DUF1206" evidence="2">
    <location>
        <begin position="220"/>
        <end position="287"/>
    </location>
</feature>
<keyword evidence="1" id="KW-0812">Transmembrane</keyword>
<evidence type="ECO:0000313" key="4">
    <source>
        <dbReference type="Proteomes" id="UP000253744"/>
    </source>
</evidence>
<accession>A0A345II84</accession>
<evidence type="ECO:0000313" key="3">
    <source>
        <dbReference type="EMBL" id="AXG99406.1"/>
    </source>
</evidence>
<feature type="transmembrane region" description="Helical" evidence="1">
    <location>
        <begin position="222"/>
        <end position="241"/>
    </location>
</feature>
<dbReference type="KEGG" id="dwu:DVJ83_09965"/>
<reference evidence="3 4" key="1">
    <citation type="submission" date="2018-07" db="EMBL/GenBank/DDBJ databases">
        <title>Complete Genome and Methylome Analysis of Deinococcus wulumuqiensis NEB 479.</title>
        <authorList>
            <person name="Fomenkov A."/>
            <person name="Luyten Y."/>
            <person name="Vincze T."/>
            <person name="Anton B.P."/>
            <person name="Clark T."/>
            <person name="Roberts R.J."/>
            <person name="Morgan R.D."/>
        </authorList>
    </citation>
    <scope>NUCLEOTIDE SEQUENCE [LARGE SCALE GENOMIC DNA]</scope>
    <source>
        <strain evidence="3 4">NEB 479</strain>
    </source>
</reference>
<evidence type="ECO:0000259" key="2">
    <source>
        <dbReference type="Pfam" id="PF06724"/>
    </source>
</evidence>
<keyword evidence="1" id="KW-0472">Membrane</keyword>
<dbReference type="STRING" id="1288484.GCA_000348665_01363"/>
<dbReference type="InterPro" id="IPR009597">
    <property type="entry name" value="DUF1206"/>
</dbReference>
<gene>
    <name evidence="3" type="ORF">DVJ83_09965</name>
</gene>